<comment type="similarity">
    <text evidence="2">Belongs to the tryptophan 2-monooxygenase family.</text>
</comment>
<evidence type="ECO:0000313" key="8">
    <source>
        <dbReference type="EMBL" id="ANO50410.1"/>
    </source>
</evidence>
<accession>A0A193LCZ9</accession>
<evidence type="ECO:0000256" key="3">
    <source>
        <dbReference type="ARBA" id="ARBA00012535"/>
    </source>
</evidence>
<dbReference type="GO" id="GO:0050361">
    <property type="term" value="F:tryptophan 2-monooxygenase activity"/>
    <property type="evidence" value="ECO:0007669"/>
    <property type="project" value="UniProtKB-EC"/>
</dbReference>
<protein>
    <recommendedName>
        <fullName evidence="4">Tryptophan 2-monooxygenase</fullName>
        <ecNumber evidence="3">1.13.12.3</ecNumber>
    </recommendedName>
</protein>
<dbReference type="InterPro" id="IPR050281">
    <property type="entry name" value="Flavin_monoamine_oxidase"/>
</dbReference>
<evidence type="ECO:0000256" key="1">
    <source>
        <dbReference type="ARBA" id="ARBA00004814"/>
    </source>
</evidence>
<dbReference type="Gene3D" id="1.20.1440.240">
    <property type="match status" value="1"/>
</dbReference>
<reference evidence="8 9" key="1">
    <citation type="submission" date="2016-06" db="EMBL/GenBank/DDBJ databases">
        <title>Complete genome sequence of a deep-branching marine Gamma Proteobacterium Woeseia oceani type strain XK5.</title>
        <authorList>
            <person name="Mu D."/>
            <person name="Du Z."/>
        </authorList>
    </citation>
    <scope>NUCLEOTIDE SEQUENCE [LARGE SCALE GENOMIC DNA]</scope>
    <source>
        <strain evidence="8 9">XK5</strain>
    </source>
</reference>
<dbReference type="PANTHER" id="PTHR10742:SF342">
    <property type="entry name" value="AMINE OXIDASE"/>
    <property type="match status" value="1"/>
</dbReference>
<dbReference type="GO" id="GO:0009851">
    <property type="term" value="P:auxin biosynthetic process"/>
    <property type="evidence" value="ECO:0007669"/>
    <property type="project" value="UniProtKB-KW"/>
</dbReference>
<dbReference type="PROSITE" id="PS51318">
    <property type="entry name" value="TAT"/>
    <property type="match status" value="1"/>
</dbReference>
<keyword evidence="9" id="KW-1185">Reference proteome</keyword>
<dbReference type="GO" id="GO:0001716">
    <property type="term" value="F:L-amino-acid oxidase activity"/>
    <property type="evidence" value="ECO:0007669"/>
    <property type="project" value="TreeGrafter"/>
</dbReference>
<evidence type="ECO:0000256" key="4">
    <source>
        <dbReference type="ARBA" id="ARBA00017871"/>
    </source>
</evidence>
<dbReference type="GO" id="GO:0009063">
    <property type="term" value="P:amino acid catabolic process"/>
    <property type="evidence" value="ECO:0007669"/>
    <property type="project" value="TreeGrafter"/>
</dbReference>
<name>A0A193LCZ9_9GAMM</name>
<sequence length="526" mass="58944">MTDQISRRHFLNIVGAVGGATAVYQTSRAMGLMPDTGEMPYLDLLHVGRNKKSVVILGAGIAGLTSAYELERAGYDVTVLEASNRAGGRNVTYRHGDVVDEMGNAQTVNFDDEPHLYFNGGPARLPGHHQRAMHYCRELGVELDIMANDNRLAWTQDDNAFGGKRVRVREYTTDARGFMSELLHKAVDANQFEQPISDEEKEQLLAFIKNYGDLNDNALYKGSARAGYASGGFLKHGELKGTLDFSEILKSSFWQRGMHFNHAEDWAAPLMTPKGGMDNLVKGFLRNMRTDVTLNAQVQSIQLREDGVDIVYNHKGRRRKIEADYCFNSIPSHFINGIPNNLPKDYVAALTEMRRGNFFKIGLQMKERFWERENIYGGISYTNQDINQIWYPSHGIFKQKGVVLAAYAFGPEQSNRFERMSTSDRIKAAARMGEKVHPGYTDYIDTGISVPWGRMNHMMGCGNSFRGVDDAETKFKTIQAPAGRHYMIGDQISFHSSWQEGAFASATNALQDLDSRVRAEMSTAKG</sequence>
<evidence type="ECO:0000259" key="7">
    <source>
        <dbReference type="Pfam" id="PF01593"/>
    </source>
</evidence>
<dbReference type="Pfam" id="PF01593">
    <property type="entry name" value="Amino_oxidase"/>
    <property type="match status" value="1"/>
</dbReference>
<gene>
    <name evidence="8" type="ORF">BA177_03575</name>
</gene>
<dbReference type="InterPro" id="IPR036188">
    <property type="entry name" value="FAD/NAD-bd_sf"/>
</dbReference>
<dbReference type="RefSeq" id="WP_068612925.1">
    <property type="nucleotide sequence ID" value="NZ_CP016268.1"/>
</dbReference>
<evidence type="ECO:0000256" key="5">
    <source>
        <dbReference type="ARBA" id="ARBA00023070"/>
    </source>
</evidence>
<dbReference type="OrthoDB" id="337830at2"/>
<dbReference type="EC" id="1.13.12.3" evidence="3"/>
<comment type="catalytic activity">
    <reaction evidence="6">
        <text>L-tryptophan + O2 = indole-3-acetamide + CO2 + H2O</text>
        <dbReference type="Rhea" id="RHEA:16165"/>
        <dbReference type="ChEBI" id="CHEBI:15377"/>
        <dbReference type="ChEBI" id="CHEBI:15379"/>
        <dbReference type="ChEBI" id="CHEBI:16031"/>
        <dbReference type="ChEBI" id="CHEBI:16526"/>
        <dbReference type="ChEBI" id="CHEBI:57912"/>
        <dbReference type="EC" id="1.13.12.3"/>
    </reaction>
</comment>
<dbReference type="PANTHER" id="PTHR10742">
    <property type="entry name" value="FLAVIN MONOAMINE OXIDASE"/>
    <property type="match status" value="1"/>
</dbReference>
<keyword evidence="5" id="KW-0073">Auxin biosynthesis</keyword>
<comment type="pathway">
    <text evidence="1">Plant hormone metabolism; auxin biosynthesis.</text>
</comment>
<dbReference type="Proteomes" id="UP000092695">
    <property type="component" value="Chromosome"/>
</dbReference>
<dbReference type="InterPro" id="IPR002937">
    <property type="entry name" value="Amino_oxidase"/>
</dbReference>
<organism evidence="8 9">
    <name type="scientific">Woeseia oceani</name>
    <dbReference type="NCBI Taxonomy" id="1548547"/>
    <lineage>
        <taxon>Bacteria</taxon>
        <taxon>Pseudomonadati</taxon>
        <taxon>Pseudomonadota</taxon>
        <taxon>Gammaproteobacteria</taxon>
        <taxon>Woeseiales</taxon>
        <taxon>Woeseiaceae</taxon>
        <taxon>Woeseia</taxon>
    </lineage>
</organism>
<proteinExistence type="inferred from homology"/>
<dbReference type="InterPro" id="IPR006311">
    <property type="entry name" value="TAT_signal"/>
</dbReference>
<dbReference type="SUPFAM" id="SSF51905">
    <property type="entry name" value="FAD/NAD(P)-binding domain"/>
    <property type="match status" value="1"/>
</dbReference>
<dbReference type="SUPFAM" id="SSF54373">
    <property type="entry name" value="FAD-linked reductases, C-terminal domain"/>
    <property type="match status" value="1"/>
</dbReference>
<dbReference type="Gene3D" id="3.90.660.10">
    <property type="match status" value="1"/>
</dbReference>
<dbReference type="KEGG" id="woc:BA177_03575"/>
<dbReference type="AlphaFoldDB" id="A0A193LCZ9"/>
<dbReference type="EMBL" id="CP016268">
    <property type="protein sequence ID" value="ANO50410.1"/>
    <property type="molecule type" value="Genomic_DNA"/>
</dbReference>
<dbReference type="Gene3D" id="3.50.50.60">
    <property type="entry name" value="FAD/NAD(P)-binding domain"/>
    <property type="match status" value="1"/>
</dbReference>
<evidence type="ECO:0000313" key="9">
    <source>
        <dbReference type="Proteomes" id="UP000092695"/>
    </source>
</evidence>
<evidence type="ECO:0000256" key="6">
    <source>
        <dbReference type="ARBA" id="ARBA00047321"/>
    </source>
</evidence>
<feature type="domain" description="Amine oxidase" evidence="7">
    <location>
        <begin position="61"/>
        <end position="509"/>
    </location>
</feature>
<evidence type="ECO:0000256" key="2">
    <source>
        <dbReference type="ARBA" id="ARBA00005833"/>
    </source>
</evidence>
<dbReference type="STRING" id="1548547.BA177_03575"/>